<dbReference type="SMART" id="SM00191">
    <property type="entry name" value="Int_alpha"/>
    <property type="match status" value="2"/>
</dbReference>
<evidence type="ECO:0000256" key="6">
    <source>
        <dbReference type="SAM" id="MobiDB-lite"/>
    </source>
</evidence>
<evidence type="ECO:0000256" key="5">
    <source>
        <dbReference type="PROSITE-ProRule" id="PRU00803"/>
    </source>
</evidence>
<feature type="region of interest" description="Disordered" evidence="6">
    <location>
        <begin position="682"/>
        <end position="712"/>
    </location>
</feature>
<feature type="transmembrane region" description="Helical" evidence="7">
    <location>
        <begin position="20"/>
        <end position="38"/>
    </location>
</feature>
<feature type="domain" description="Integrin alpha second immunoglobulin-like" evidence="8">
    <location>
        <begin position="431"/>
        <end position="534"/>
    </location>
</feature>
<feature type="region of interest" description="Disordered" evidence="6">
    <location>
        <begin position="725"/>
        <end position="801"/>
    </location>
</feature>
<keyword evidence="3 7" id="KW-0472">Membrane</keyword>
<dbReference type="Gene3D" id="2.130.10.130">
    <property type="entry name" value="Integrin alpha, N-terminal"/>
    <property type="match status" value="2"/>
</dbReference>
<evidence type="ECO:0000313" key="9">
    <source>
        <dbReference type="EMBL" id="KAJ8314336.1"/>
    </source>
</evidence>
<comment type="subcellular location">
    <subcellularLocation>
        <location evidence="1">Membrane</location>
        <topology evidence="1">Single-pass type I membrane protein</topology>
    </subcellularLocation>
</comment>
<feature type="repeat" description="FG-GAP" evidence="5">
    <location>
        <begin position="50"/>
        <end position="111"/>
    </location>
</feature>
<dbReference type="InterPro" id="IPR028994">
    <property type="entry name" value="Integrin_alpha_N"/>
</dbReference>
<evidence type="ECO:0000256" key="7">
    <source>
        <dbReference type="SAM" id="Phobius"/>
    </source>
</evidence>
<dbReference type="InterPro" id="IPR048285">
    <property type="entry name" value="Integrin_alpha_Ig-like_2"/>
</dbReference>
<dbReference type="Proteomes" id="UP001217089">
    <property type="component" value="Unassembled WGS sequence"/>
</dbReference>
<gene>
    <name evidence="9" type="ORF">KUTeg_008897</name>
</gene>
<dbReference type="InterPro" id="IPR013519">
    <property type="entry name" value="Int_alpha_beta-p"/>
</dbReference>
<accession>A0ABQ9FDP2</accession>
<keyword evidence="7" id="KW-1133">Transmembrane helix</keyword>
<organism evidence="9 10">
    <name type="scientific">Tegillarca granosa</name>
    <name type="common">Malaysian cockle</name>
    <name type="synonym">Anadara granosa</name>
    <dbReference type="NCBI Taxonomy" id="220873"/>
    <lineage>
        <taxon>Eukaryota</taxon>
        <taxon>Metazoa</taxon>
        <taxon>Spiralia</taxon>
        <taxon>Lophotrochozoa</taxon>
        <taxon>Mollusca</taxon>
        <taxon>Bivalvia</taxon>
        <taxon>Autobranchia</taxon>
        <taxon>Pteriomorphia</taxon>
        <taxon>Arcoida</taxon>
        <taxon>Arcoidea</taxon>
        <taxon>Arcidae</taxon>
        <taxon>Tegillarca</taxon>
    </lineage>
</organism>
<evidence type="ECO:0000256" key="4">
    <source>
        <dbReference type="ARBA" id="ARBA00023180"/>
    </source>
</evidence>
<dbReference type="PANTHER" id="PTHR23220">
    <property type="entry name" value="INTEGRIN ALPHA"/>
    <property type="match status" value="1"/>
</dbReference>
<evidence type="ECO:0000259" key="8">
    <source>
        <dbReference type="Pfam" id="PF20805"/>
    </source>
</evidence>
<dbReference type="SUPFAM" id="SSF69318">
    <property type="entry name" value="Integrin alpha N-terminal domain"/>
    <property type="match status" value="1"/>
</dbReference>
<dbReference type="PROSITE" id="PS51470">
    <property type="entry name" value="FG_GAP"/>
    <property type="match status" value="1"/>
</dbReference>
<evidence type="ECO:0000256" key="2">
    <source>
        <dbReference type="ARBA" id="ARBA00023037"/>
    </source>
</evidence>
<keyword evidence="7" id="KW-0812">Transmembrane</keyword>
<name>A0ABQ9FDP2_TEGGR</name>
<proteinExistence type="predicted"/>
<dbReference type="Pfam" id="PF20805">
    <property type="entry name" value="Integrin_A_Ig_2"/>
    <property type="match status" value="1"/>
</dbReference>
<dbReference type="Gene3D" id="2.60.40.1510">
    <property type="entry name" value="ntegrin, alpha v. Chain A, domain 3"/>
    <property type="match status" value="1"/>
</dbReference>
<reference evidence="9 10" key="1">
    <citation type="submission" date="2022-12" db="EMBL/GenBank/DDBJ databases">
        <title>Chromosome-level genome of Tegillarca granosa.</title>
        <authorList>
            <person name="Kim J."/>
        </authorList>
    </citation>
    <scope>NUCLEOTIDE SEQUENCE [LARGE SCALE GENOMIC DNA]</scope>
    <source>
        <strain evidence="9">Teg-2019</strain>
        <tissue evidence="9">Adductor muscle</tissue>
    </source>
</reference>
<dbReference type="PANTHER" id="PTHR23220:SF134">
    <property type="entry name" value="INTEGRIN ALPHA-2 DOMAIN-CONTAINING PROTEIN"/>
    <property type="match status" value="1"/>
</dbReference>
<keyword evidence="2" id="KW-0401">Integrin</keyword>
<comment type="caution">
    <text evidence="9">The sequence shown here is derived from an EMBL/GenBank/DDBJ whole genome shotgun (WGS) entry which is preliminary data.</text>
</comment>
<keyword evidence="10" id="KW-1185">Reference proteome</keyword>
<dbReference type="InterPro" id="IPR032695">
    <property type="entry name" value="Integrin_dom_sf"/>
</dbReference>
<feature type="compositionally biased region" description="Basic and acidic residues" evidence="6">
    <location>
        <begin position="682"/>
        <end position="693"/>
    </location>
</feature>
<sequence length="801" mass="89094">MYRIFLTTTMEYKSDYSGILLKYHILTFFIFVTHFVHIHSTFNMIDVKNSKIIRNPTGRNGDFFGYSVAFVQGTQKTILVGAPKSNSTFQSTVTRPGALYKCASVTSCKEVRVDTKVGNVNDTVNKRQLWHHKDNRWLGVSLDVSAAVLVCAHRWKDQLDFKTTSQGDFYMDGFCYEFNNDLERVQPTPLLGVRQNSSLPSYFDNAAMGMSAEYSKTTENLLLGAPGFNQYAGGFVKVTKVQDKFANPIDPIGNADLYGYAVTSGHYYDGSTYIAIGGPRDDLTGKVGSYFGAVLCTVVHKVFGDMLLVGAPFFASVNSQTLNSDTEEGKVYVYIREGSQLVLRQVLLGSKTASASVNDQRKFSVTNETQIFKALDTTCTDSPYTVKTVIEYTIIGKEGGTNAIINRFDGRRPNPTEDKAIISAEFMKKGCGVENVCDADLTSEAVISYNFGSSSLLIGEKAGFSLGVTISNKGEPSYDTQVIITFPLYITYQQYKLVSGEGLTCSPGYNQTTDMNTVECGMSKPLLDGQSLSISSPEIFVTKANVGKWQVLQHRFDLENKGPSPLVSGTMFKIYFPFVTINNNRNLYMNQSLDCSKDNCEFMSCQVQPIPEQSSVSIALTFMMASDIFSTLKSGNDELKSVNIVSKVMVSLPSNQRLERDSLEMESSFGFFRRKSKEELEKKQKETAEEKALIQDTGTAEEATFEKPEHLEEEPISVVVNENYAGPIDDTIGSNDKKNLVEKPPIEESDIKAEVDLDDTEKQTQEETEDDVVKMIEEEENKLNKTKKAEDTEKLVTNNEK</sequence>
<evidence type="ECO:0000256" key="3">
    <source>
        <dbReference type="ARBA" id="ARBA00023136"/>
    </source>
</evidence>
<dbReference type="SUPFAM" id="SSF69179">
    <property type="entry name" value="Integrin domains"/>
    <property type="match status" value="2"/>
</dbReference>
<feature type="compositionally biased region" description="Basic and acidic residues" evidence="6">
    <location>
        <begin position="735"/>
        <end position="801"/>
    </location>
</feature>
<evidence type="ECO:0000313" key="10">
    <source>
        <dbReference type="Proteomes" id="UP001217089"/>
    </source>
</evidence>
<keyword evidence="4" id="KW-0325">Glycoprotein</keyword>
<dbReference type="EMBL" id="JARBDR010000342">
    <property type="protein sequence ID" value="KAJ8314336.1"/>
    <property type="molecule type" value="Genomic_DNA"/>
</dbReference>
<evidence type="ECO:0000256" key="1">
    <source>
        <dbReference type="ARBA" id="ARBA00004479"/>
    </source>
</evidence>
<protein>
    <recommendedName>
        <fullName evidence="8">Integrin alpha second immunoglobulin-like domain-containing protein</fullName>
    </recommendedName>
</protein>